<name>A0A507CJ30_9FUNG</name>
<dbReference type="Gene3D" id="2.30.29.210">
    <property type="entry name" value="FACT complex subunit Spt16p/Cdc68p"/>
    <property type="match status" value="1"/>
</dbReference>
<comment type="caution">
    <text evidence="15">The sequence shown here is derived from an EMBL/GenBank/DDBJ whole genome shotgun (WGS) entry which is preliminary data.</text>
</comment>
<feature type="compositionally biased region" description="Polar residues" evidence="11">
    <location>
        <begin position="451"/>
        <end position="460"/>
    </location>
</feature>
<organism evidence="15 16">
    <name type="scientific">Synchytrium microbalum</name>
    <dbReference type="NCBI Taxonomy" id="1806994"/>
    <lineage>
        <taxon>Eukaryota</taxon>
        <taxon>Fungi</taxon>
        <taxon>Fungi incertae sedis</taxon>
        <taxon>Chytridiomycota</taxon>
        <taxon>Chytridiomycota incertae sedis</taxon>
        <taxon>Chytridiomycetes</taxon>
        <taxon>Synchytriales</taxon>
        <taxon>Synchytriaceae</taxon>
        <taxon>Synchytrium</taxon>
    </lineage>
</organism>
<dbReference type="Pfam" id="PF00557">
    <property type="entry name" value="Peptidase_M24"/>
    <property type="match status" value="1"/>
</dbReference>
<evidence type="ECO:0000256" key="9">
    <source>
        <dbReference type="ARBA" id="ARBA00023242"/>
    </source>
</evidence>
<keyword evidence="8 10" id="KW-0234">DNA repair</keyword>
<dbReference type="GO" id="GO:0010468">
    <property type="term" value="P:regulation of gene expression"/>
    <property type="evidence" value="ECO:0007669"/>
    <property type="project" value="UniProtKB-ARBA"/>
</dbReference>
<comment type="subcellular location">
    <subcellularLocation>
        <location evidence="10">Nucleus</location>
    </subcellularLocation>
    <subcellularLocation>
        <location evidence="10">Chromosome</location>
    </subcellularLocation>
</comment>
<dbReference type="FunFam" id="2.30.29.210:FF:000001">
    <property type="entry name" value="FACT complex subunit spt16"/>
    <property type="match status" value="1"/>
</dbReference>
<dbReference type="Proteomes" id="UP000319731">
    <property type="component" value="Unassembled WGS sequence"/>
</dbReference>
<feature type="domain" description="Histone chaperone RTT106/FACT complex subunit SPT16-like middle" evidence="14">
    <location>
        <begin position="815"/>
        <end position="905"/>
    </location>
</feature>
<dbReference type="InterPro" id="IPR029149">
    <property type="entry name" value="Creatin/AminoP/Spt16_N"/>
</dbReference>
<feature type="compositionally biased region" description="Low complexity" evidence="11">
    <location>
        <begin position="489"/>
        <end position="499"/>
    </location>
</feature>
<dbReference type="Gene3D" id="3.40.350.10">
    <property type="entry name" value="Creatinase/prolidase N-terminal domain"/>
    <property type="match status" value="1"/>
</dbReference>
<evidence type="ECO:0000259" key="13">
    <source>
        <dbReference type="SMART" id="SM01286"/>
    </source>
</evidence>
<sequence length="1027" mass="115116">MAAQIDVKQFHKRADKYLTAWNDAKASGKIEDFDFDSMCVVVGDPGDEDSSYFKGTVVHNWLFGLEFPDTLMLVTPSKFVLLTSSKKAKYFEPLINPKQVDKSVTVEVLARTKDEKENADLFQTFISMIEGTRLGYFAKDRFSGKFLNEWNQTLSLSDRSFEKVDGTKSFSSVMAVKDDNELKYLRNAAKMSSLVLKNYLYSTILRAIDQGKKITHLAICEGAESLLEDGNQKKLAPLKIPADIEVEQAEWCYPPIIQSGGKYDLKASAESDESPLHAGTVLCSVGVRYNAYCSSIGRTLLFVNDKKRAKNYSVLVDLQKHLTSTVIRDGVACNDIYAEAQRYLEKEAPELVKHLISNLGSVIGIDFRDANFAINTKTRRGLRAGMVINLSIGFENLQSDLTDAKNRIYALLLTDTILVGQQDSIFLTDMSKALSDVQFNIKDDKAKENGGANNSIGSPQKKSKVVSSKLRNEDRDENASEEVKRKQHQLQLAQKRQQQGLEKYSNNNGEGPKSERAVFRKFETYRKDVQMPPDIRNLQIYVDKRAQAIILPIFGQAVPFHITTLKNVTKSDEGEYCYLRFNFVTPGGGSGPKGAKDLVFEDPNATFIRSFSYRSADLGRFSELHRDVTELKKISLKRESERALVADLVEQDKLIEVKGKRPARLGDCYARPQPEGKRTSGDLEIHTNGLRYVCRGRMDQKIDVLFSNMQHLFFQPCQGELIVIIHVHLKHPIMIGKKKTKDVQFYREVVDASFDETGNKKRRFNYGDEDELAAESEERKRRDNLDKEFKAFAEKISEATAKAIEVDVPYRELGFQGVPFKQNVLLQPTQNCLVHLTEPPFLVVTMSEIEIAHLERVSFGLKNFDLVFVFEDFHKPVVHINTIPMTNLDTVKSWLDESDVVHYEGPVNLNWGPIMKTITEDPGEFFQIGGWDLILRTDGDDDDDGTGSSEESEFEVGSGDASSESDSDASDYDSNASGGSGSSGSGSDDDDDEGGGDESDDGGGKKGRKRDDSDDDSDARKAKKAKR</sequence>
<dbReference type="FunFam" id="3.90.230.10:FF:000005">
    <property type="entry name" value="FACT complex subunit spt16"/>
    <property type="match status" value="1"/>
</dbReference>
<dbReference type="GO" id="GO:0006260">
    <property type="term" value="P:DNA replication"/>
    <property type="evidence" value="ECO:0007669"/>
    <property type="project" value="UniProtKB-KW"/>
</dbReference>
<evidence type="ECO:0000256" key="4">
    <source>
        <dbReference type="ARBA" id="ARBA00022763"/>
    </source>
</evidence>
<dbReference type="GeneID" id="42001281"/>
<dbReference type="Pfam" id="PF24824">
    <property type="entry name" value="PH_SPT16"/>
    <property type="match status" value="1"/>
</dbReference>
<keyword evidence="4 10" id="KW-0227">DNA damage</keyword>
<feature type="compositionally biased region" description="Basic and acidic residues" evidence="11">
    <location>
        <begin position="470"/>
        <end position="484"/>
    </location>
</feature>
<dbReference type="Gene3D" id="2.30.29.30">
    <property type="entry name" value="Pleckstrin-homology domain (PH domain)/Phosphotyrosine-binding domain (PTB)"/>
    <property type="match status" value="1"/>
</dbReference>
<comment type="subunit">
    <text evidence="10">Component of the FACT complex.</text>
</comment>
<evidence type="ECO:0000256" key="2">
    <source>
        <dbReference type="ARBA" id="ARBA00022454"/>
    </source>
</evidence>
<dbReference type="SMART" id="SM01287">
    <property type="entry name" value="Rtt106"/>
    <property type="match status" value="1"/>
</dbReference>
<comment type="similarity">
    <text evidence="1 10">Belongs to the peptidase M24 family. SPT16 subfamily.</text>
</comment>
<dbReference type="InterPro" id="IPR011993">
    <property type="entry name" value="PH-like_dom_sf"/>
</dbReference>
<dbReference type="RefSeq" id="XP_031027980.1">
    <property type="nucleotide sequence ID" value="XM_031165984.1"/>
</dbReference>
<evidence type="ECO:0000256" key="8">
    <source>
        <dbReference type="ARBA" id="ARBA00023204"/>
    </source>
</evidence>
<evidence type="ECO:0000259" key="14">
    <source>
        <dbReference type="SMART" id="SM01287"/>
    </source>
</evidence>
<dbReference type="GO" id="GO:0035101">
    <property type="term" value="C:FACT complex"/>
    <property type="evidence" value="ECO:0007669"/>
    <property type="project" value="UniProtKB-UniRule"/>
</dbReference>
<dbReference type="AlphaFoldDB" id="A0A507CJ30"/>
<evidence type="ECO:0000256" key="11">
    <source>
        <dbReference type="SAM" id="MobiDB-lite"/>
    </source>
</evidence>
<keyword evidence="3 10" id="KW-0235">DNA replication</keyword>
<evidence type="ECO:0000313" key="15">
    <source>
        <dbReference type="EMBL" id="TPX38266.1"/>
    </source>
</evidence>
<dbReference type="SUPFAM" id="SSF55920">
    <property type="entry name" value="Creatinase/aminopeptidase"/>
    <property type="match status" value="1"/>
</dbReference>
<feature type="compositionally biased region" description="Acidic residues" evidence="11">
    <location>
        <begin position="939"/>
        <end position="954"/>
    </location>
</feature>
<dbReference type="Pfam" id="PF08512">
    <property type="entry name" value="Rttp106-like_middle"/>
    <property type="match status" value="1"/>
</dbReference>
<keyword evidence="16" id="KW-1185">Reference proteome</keyword>
<feature type="region of interest" description="Disordered" evidence="11">
    <location>
        <begin position="445"/>
        <end position="516"/>
    </location>
</feature>
<dbReference type="InterPro" id="IPR029148">
    <property type="entry name" value="FACT-SPT16_Nlobe"/>
</dbReference>
<dbReference type="EMBL" id="QEAO01000001">
    <property type="protein sequence ID" value="TPX38266.1"/>
    <property type="molecule type" value="Genomic_DNA"/>
</dbReference>
<feature type="region of interest" description="Disordered" evidence="11">
    <location>
        <begin position="936"/>
        <end position="1027"/>
    </location>
</feature>
<dbReference type="PANTHER" id="PTHR13980:SF15">
    <property type="entry name" value="FACT COMPLEX SUBUNIT SPT16"/>
    <property type="match status" value="1"/>
</dbReference>
<dbReference type="GO" id="GO:0006281">
    <property type="term" value="P:DNA repair"/>
    <property type="evidence" value="ECO:0007669"/>
    <property type="project" value="UniProtKB-UniRule"/>
</dbReference>
<gene>
    <name evidence="15" type="ORF">SmJEL517_g00054</name>
</gene>
<dbReference type="FunFam" id="2.30.29.30:FF:000017">
    <property type="entry name" value="FACT complex subunit SPT16"/>
    <property type="match status" value="1"/>
</dbReference>
<keyword evidence="7 10" id="KW-0804">Transcription</keyword>
<dbReference type="PANTHER" id="PTHR13980">
    <property type="entry name" value="CDC68 RELATED"/>
    <property type="match status" value="1"/>
</dbReference>
<evidence type="ECO:0000256" key="10">
    <source>
        <dbReference type="RuleBase" id="RU367052"/>
    </source>
</evidence>
<dbReference type="InterPro" id="IPR056595">
    <property type="entry name" value="Fact-SPT16_PH"/>
</dbReference>
<evidence type="ECO:0000256" key="7">
    <source>
        <dbReference type="ARBA" id="ARBA00023163"/>
    </source>
</evidence>
<feature type="compositionally biased region" description="Acidic residues" evidence="11">
    <location>
        <begin position="987"/>
        <end position="1001"/>
    </location>
</feature>
<dbReference type="SMART" id="SM01286">
    <property type="entry name" value="SPT16"/>
    <property type="match status" value="1"/>
</dbReference>
<dbReference type="InterPro" id="IPR040258">
    <property type="entry name" value="Spt16"/>
</dbReference>
<evidence type="ECO:0000259" key="12">
    <source>
        <dbReference type="SMART" id="SM01285"/>
    </source>
</evidence>
<dbReference type="InterPro" id="IPR036005">
    <property type="entry name" value="Creatinase/aminopeptidase-like"/>
</dbReference>
<evidence type="ECO:0000313" key="16">
    <source>
        <dbReference type="Proteomes" id="UP000319731"/>
    </source>
</evidence>
<reference evidence="15 16" key="1">
    <citation type="journal article" date="2019" name="Sci. Rep.">
        <title>Comparative genomics of chytrid fungi reveal insights into the obligate biotrophic and pathogenic lifestyle of Synchytrium endobioticum.</title>
        <authorList>
            <person name="van de Vossenberg B.T.L.H."/>
            <person name="Warris S."/>
            <person name="Nguyen H.D.T."/>
            <person name="van Gent-Pelzer M.P.E."/>
            <person name="Joly D.L."/>
            <person name="van de Geest H.C."/>
            <person name="Bonants P.J.M."/>
            <person name="Smith D.S."/>
            <person name="Levesque C.A."/>
            <person name="van der Lee T.A.J."/>
        </authorList>
    </citation>
    <scope>NUCLEOTIDE SEQUENCE [LARGE SCALE GENOMIC DNA]</scope>
    <source>
        <strain evidence="15 16">JEL517</strain>
    </source>
</reference>
<feature type="domain" description="FACT complex subunit SPT16 middle" evidence="13">
    <location>
        <begin position="540"/>
        <end position="692"/>
    </location>
</feature>
<dbReference type="Gene3D" id="2.30.29.150">
    <property type="match status" value="1"/>
</dbReference>
<keyword evidence="6" id="KW-0175">Coiled coil</keyword>
<dbReference type="InterPro" id="IPR013953">
    <property type="entry name" value="FACT_SPT16_M"/>
</dbReference>
<keyword evidence="9 10" id="KW-0539">Nucleus</keyword>
<comment type="function">
    <text evidence="10">Component of the FACT complex, a general chromatin factor that acts to reorganize nucleosomes. The FACT complex is involved in multiple processes that require DNA as a template such as mRNA elongation, DNA replication and DNA repair. During transcription elongation the FACT complex acts as a histone chaperone that both destabilizes and restores nucleosomal structure. It facilitates the passage of RNA polymerase II and transcription by promoting the dissociation of one histone H2A-H2B dimer from the nucleosome, then subsequently promotes the reestablishment of the nucleosome following the passage of RNA polymerase II.</text>
</comment>
<evidence type="ECO:0000256" key="3">
    <source>
        <dbReference type="ARBA" id="ARBA00022705"/>
    </source>
</evidence>
<feature type="domain" description="FACT complex subunit SPT16 N-terminal lobe" evidence="12">
    <location>
        <begin position="5"/>
        <end position="170"/>
    </location>
</feature>
<keyword evidence="5 10" id="KW-0805">Transcription regulation</keyword>
<dbReference type="GO" id="GO:0006368">
    <property type="term" value="P:transcription elongation by RNA polymerase II"/>
    <property type="evidence" value="ECO:0007669"/>
    <property type="project" value="TreeGrafter"/>
</dbReference>
<dbReference type="OrthoDB" id="10251642at2759"/>
<protein>
    <recommendedName>
        <fullName evidence="10">FACT complex subunit</fullName>
    </recommendedName>
</protein>
<dbReference type="InterPro" id="IPR000994">
    <property type="entry name" value="Pept_M24"/>
</dbReference>
<keyword evidence="2 10" id="KW-0158">Chromosome</keyword>
<evidence type="ECO:0000256" key="6">
    <source>
        <dbReference type="ARBA" id="ARBA00023054"/>
    </source>
</evidence>
<dbReference type="GO" id="GO:0031491">
    <property type="term" value="F:nucleosome binding"/>
    <property type="evidence" value="ECO:0007669"/>
    <property type="project" value="TreeGrafter"/>
</dbReference>
<dbReference type="InterPro" id="IPR013719">
    <property type="entry name" value="RTT106/SPT16-like_middle_dom"/>
</dbReference>
<dbReference type="STRING" id="1806994.A0A507CJ30"/>
<accession>A0A507CJ30</accession>
<dbReference type="Pfam" id="PF14826">
    <property type="entry name" value="FACT-Spt16_Nlob"/>
    <property type="match status" value="1"/>
</dbReference>
<dbReference type="Gene3D" id="3.90.230.10">
    <property type="entry name" value="Creatinase/methionine aminopeptidase superfamily"/>
    <property type="match status" value="1"/>
</dbReference>
<dbReference type="Pfam" id="PF08644">
    <property type="entry name" value="SPT16"/>
    <property type="match status" value="1"/>
</dbReference>
<evidence type="ECO:0000256" key="1">
    <source>
        <dbReference type="ARBA" id="ARBA00010779"/>
    </source>
</evidence>
<proteinExistence type="inferred from homology"/>
<dbReference type="SMART" id="SM01285">
    <property type="entry name" value="FACT-Spt16_Nlob"/>
    <property type="match status" value="1"/>
</dbReference>
<evidence type="ECO:0000256" key="5">
    <source>
        <dbReference type="ARBA" id="ARBA00023015"/>
    </source>
</evidence>